<keyword evidence="1" id="KW-0521">NADP</keyword>
<name>A0ABV8TH66_9ACTN</name>
<accession>A0ABV8TH66</accession>
<dbReference type="RefSeq" id="WP_381740692.1">
    <property type="nucleotide sequence ID" value="NZ_JBHSDP010000020.1"/>
</dbReference>
<evidence type="ECO:0000256" key="1">
    <source>
        <dbReference type="ARBA" id="ARBA00022857"/>
    </source>
</evidence>
<keyword evidence="2" id="KW-0560">Oxidoreductase</keyword>
<dbReference type="PANTHER" id="PTHR48106">
    <property type="entry name" value="QUINONE OXIDOREDUCTASE PIG3-RELATED"/>
    <property type="match status" value="1"/>
</dbReference>
<dbReference type="SMART" id="SM00829">
    <property type="entry name" value="PKS_ER"/>
    <property type="match status" value="1"/>
</dbReference>
<keyword evidence="5" id="KW-1185">Reference proteome</keyword>
<dbReference type="Gene3D" id="3.90.180.10">
    <property type="entry name" value="Medium-chain alcohol dehydrogenases, catalytic domain"/>
    <property type="match status" value="1"/>
</dbReference>
<feature type="domain" description="Enoyl reductase (ER)" evidence="3">
    <location>
        <begin position="13"/>
        <end position="334"/>
    </location>
</feature>
<dbReference type="Pfam" id="PF08240">
    <property type="entry name" value="ADH_N"/>
    <property type="match status" value="1"/>
</dbReference>
<dbReference type="EMBL" id="JBHSDP010000020">
    <property type="protein sequence ID" value="MFC4329967.1"/>
    <property type="molecule type" value="Genomic_DNA"/>
</dbReference>
<organism evidence="4 5">
    <name type="scientific">Streptomyces andamanensis</name>
    <dbReference type="NCBI Taxonomy" id="1565035"/>
    <lineage>
        <taxon>Bacteria</taxon>
        <taxon>Bacillati</taxon>
        <taxon>Actinomycetota</taxon>
        <taxon>Actinomycetes</taxon>
        <taxon>Kitasatosporales</taxon>
        <taxon>Streptomycetaceae</taxon>
        <taxon>Streptomyces</taxon>
    </lineage>
</organism>
<dbReference type="SUPFAM" id="SSF51735">
    <property type="entry name" value="NAD(P)-binding Rossmann-fold domains"/>
    <property type="match status" value="1"/>
</dbReference>
<dbReference type="InterPro" id="IPR011032">
    <property type="entry name" value="GroES-like_sf"/>
</dbReference>
<dbReference type="InterPro" id="IPR036291">
    <property type="entry name" value="NAD(P)-bd_dom_sf"/>
</dbReference>
<protein>
    <submittedName>
        <fullName evidence="4">Zinc-dependent alcohol dehydrogenase family protein</fullName>
    </submittedName>
</protein>
<proteinExistence type="predicted"/>
<sequence>MRALAFSGYGDPARVLRMAELPRPEPGPRHLRIRLAARPVNPSDLLFVRGTYGREACFTPHQSDGAGSSGWAVAGFEGAGTVQALGEGTGGPAPGTRVAVSATGTWQEEVCVPESDVFPLPDGVPLDVGCQLTVNPYTAVLLLRETALERGDTLLLTAGASAVSRMTVHLARARGIRCLPVVRRTKQARALAHLGAEPVLATSARTLTGTALAIAGQRRVDAVLDAVGGAMGTAALHCLRPGGQFLSYGMLSGSPIRVSPDELVFRQVTLRGFWLPEGMKRLDGPESRRLTGEVEAAVAHGLPGLEVAEHHDLADFHAALRRTRRPGRTGRVVLTG</sequence>
<comment type="caution">
    <text evidence="4">The sequence shown here is derived from an EMBL/GenBank/DDBJ whole genome shotgun (WGS) entry which is preliminary data.</text>
</comment>
<dbReference type="Gene3D" id="3.40.50.720">
    <property type="entry name" value="NAD(P)-binding Rossmann-like Domain"/>
    <property type="match status" value="1"/>
</dbReference>
<reference evidence="5" key="1">
    <citation type="journal article" date="2019" name="Int. J. Syst. Evol. Microbiol.">
        <title>The Global Catalogue of Microorganisms (GCM) 10K type strain sequencing project: providing services to taxonomists for standard genome sequencing and annotation.</title>
        <authorList>
            <consortium name="The Broad Institute Genomics Platform"/>
            <consortium name="The Broad Institute Genome Sequencing Center for Infectious Disease"/>
            <person name="Wu L."/>
            <person name="Ma J."/>
        </authorList>
    </citation>
    <scope>NUCLEOTIDE SEQUENCE [LARGE SCALE GENOMIC DNA]</scope>
    <source>
        <strain evidence="5">PCU 347</strain>
    </source>
</reference>
<evidence type="ECO:0000313" key="4">
    <source>
        <dbReference type="EMBL" id="MFC4329967.1"/>
    </source>
</evidence>
<dbReference type="SUPFAM" id="SSF50129">
    <property type="entry name" value="GroES-like"/>
    <property type="match status" value="1"/>
</dbReference>
<dbReference type="PANTHER" id="PTHR48106:SF2">
    <property type="entry name" value="ZN2+-BINDING DEHYDROGENASE"/>
    <property type="match status" value="1"/>
</dbReference>
<dbReference type="Proteomes" id="UP001595824">
    <property type="component" value="Unassembled WGS sequence"/>
</dbReference>
<evidence type="ECO:0000259" key="3">
    <source>
        <dbReference type="SMART" id="SM00829"/>
    </source>
</evidence>
<evidence type="ECO:0000313" key="5">
    <source>
        <dbReference type="Proteomes" id="UP001595824"/>
    </source>
</evidence>
<dbReference type="InterPro" id="IPR013154">
    <property type="entry name" value="ADH-like_N"/>
</dbReference>
<gene>
    <name evidence="4" type="ORF">ACFPC0_19675</name>
</gene>
<dbReference type="Pfam" id="PF00107">
    <property type="entry name" value="ADH_zinc_N"/>
    <property type="match status" value="1"/>
</dbReference>
<dbReference type="InterPro" id="IPR013149">
    <property type="entry name" value="ADH-like_C"/>
</dbReference>
<dbReference type="CDD" id="cd05282">
    <property type="entry name" value="ETR_like"/>
    <property type="match status" value="1"/>
</dbReference>
<dbReference type="InterPro" id="IPR020843">
    <property type="entry name" value="ER"/>
</dbReference>
<evidence type="ECO:0000256" key="2">
    <source>
        <dbReference type="ARBA" id="ARBA00023002"/>
    </source>
</evidence>